<dbReference type="Proteomes" id="UP001595075">
    <property type="component" value="Unassembled WGS sequence"/>
</dbReference>
<evidence type="ECO:0000313" key="4">
    <source>
        <dbReference type="Proteomes" id="UP001595075"/>
    </source>
</evidence>
<feature type="region of interest" description="Disordered" evidence="1">
    <location>
        <begin position="1"/>
        <end position="33"/>
    </location>
</feature>
<keyword evidence="4" id="KW-1185">Reference proteome</keyword>
<evidence type="ECO:0000256" key="1">
    <source>
        <dbReference type="SAM" id="MobiDB-lite"/>
    </source>
</evidence>
<evidence type="ECO:0000259" key="2">
    <source>
        <dbReference type="Pfam" id="PF00583"/>
    </source>
</evidence>
<proteinExistence type="predicted"/>
<feature type="domain" description="N-acetyltransferase" evidence="2">
    <location>
        <begin position="128"/>
        <end position="193"/>
    </location>
</feature>
<feature type="compositionally biased region" description="Low complexity" evidence="1">
    <location>
        <begin position="8"/>
        <end position="18"/>
    </location>
</feature>
<organism evidence="3 4">
    <name type="scientific">Oculimacula yallundae</name>
    <dbReference type="NCBI Taxonomy" id="86028"/>
    <lineage>
        <taxon>Eukaryota</taxon>
        <taxon>Fungi</taxon>
        <taxon>Dikarya</taxon>
        <taxon>Ascomycota</taxon>
        <taxon>Pezizomycotina</taxon>
        <taxon>Leotiomycetes</taxon>
        <taxon>Helotiales</taxon>
        <taxon>Ploettnerulaceae</taxon>
        <taxon>Oculimacula</taxon>
    </lineage>
</organism>
<dbReference type="Gene3D" id="3.40.630.30">
    <property type="match status" value="1"/>
</dbReference>
<dbReference type="InterPro" id="IPR016181">
    <property type="entry name" value="Acyl_CoA_acyltransferase"/>
</dbReference>
<comment type="caution">
    <text evidence="3">The sequence shown here is derived from an EMBL/GenBank/DDBJ whole genome shotgun (WGS) entry which is preliminary data.</text>
</comment>
<sequence>MNSPTPPSATATASASAPILTHTPTPTSTALLVPWDPESPAHIYRMYEQRVACGWKEDHVERWRALQRSGMNNLFWVVLDPSDPSTPSKISQHTTAYPKQSTLLQDTAISLGGKERSPASSSAIPFVPVGHISLNREYEEEGYVDVEEGLLFIATFWISPPLQGTGLGRSAMSSIENLASQPPLNAHTLALSTVANEYEGKKERWAALKRAPPAISNQDWYARRGYSVFKEVEEMWSELDEKGKRWWFKAVFMRRSV</sequence>
<reference evidence="3 4" key="1">
    <citation type="journal article" date="2024" name="Commun. Biol.">
        <title>Comparative genomic analysis of thermophilic fungi reveals convergent evolutionary adaptations and gene losses.</title>
        <authorList>
            <person name="Steindorff A.S."/>
            <person name="Aguilar-Pontes M.V."/>
            <person name="Robinson A.J."/>
            <person name="Andreopoulos B."/>
            <person name="LaButti K."/>
            <person name="Kuo A."/>
            <person name="Mondo S."/>
            <person name="Riley R."/>
            <person name="Otillar R."/>
            <person name="Haridas S."/>
            <person name="Lipzen A."/>
            <person name="Grimwood J."/>
            <person name="Schmutz J."/>
            <person name="Clum A."/>
            <person name="Reid I.D."/>
            <person name="Moisan M.C."/>
            <person name="Butler G."/>
            <person name="Nguyen T.T.M."/>
            <person name="Dewar K."/>
            <person name="Conant G."/>
            <person name="Drula E."/>
            <person name="Henrissat B."/>
            <person name="Hansel C."/>
            <person name="Singer S."/>
            <person name="Hutchinson M.I."/>
            <person name="de Vries R.P."/>
            <person name="Natvig D.O."/>
            <person name="Powell A.J."/>
            <person name="Tsang A."/>
            <person name="Grigoriev I.V."/>
        </authorList>
    </citation>
    <scope>NUCLEOTIDE SEQUENCE [LARGE SCALE GENOMIC DNA]</scope>
    <source>
        <strain evidence="3 4">CBS 494.80</strain>
    </source>
</reference>
<dbReference type="SUPFAM" id="SSF55729">
    <property type="entry name" value="Acyl-CoA N-acyltransferases (Nat)"/>
    <property type="match status" value="1"/>
</dbReference>
<gene>
    <name evidence="3" type="ORF">VTL71DRAFT_16509</name>
</gene>
<accession>A0ABR4CEM3</accession>
<name>A0ABR4CEM3_9HELO</name>
<dbReference type="InterPro" id="IPR000182">
    <property type="entry name" value="GNAT_dom"/>
</dbReference>
<evidence type="ECO:0000313" key="3">
    <source>
        <dbReference type="EMBL" id="KAL2068411.1"/>
    </source>
</evidence>
<dbReference type="EMBL" id="JAZHXI010000009">
    <property type="protein sequence ID" value="KAL2068411.1"/>
    <property type="molecule type" value="Genomic_DNA"/>
</dbReference>
<dbReference type="Pfam" id="PF00583">
    <property type="entry name" value="Acetyltransf_1"/>
    <property type="match status" value="1"/>
</dbReference>
<protein>
    <recommendedName>
        <fullName evidence="2">N-acetyltransferase domain-containing protein</fullName>
    </recommendedName>
</protein>